<gene>
    <name evidence="2" type="ORF">CAEBREN_20337</name>
</gene>
<sequence length="381" mass="43357">MWKQLSSTQTAAWQSLMDIGLYSASQMPPTSLSTSTQSLETKSVEELARSFLGWRKPKKNCPIEKRIFNAVRTEKVLYTRKRPEAVKYLIAKFFDNRSHVTKIGKLTISEKKILRLPINLKFDVWKLDTRNGFPMTLPAIASILNTMNLHSLGCGEIREGDLDNELMKNARTLMIRGLPEDADDYSPILVRLENPNVWFPCFGASEVNSFITAIRYWLKNGKKADTSLIVGIDDERDMEKLRNGICKEFGRFSLMMSNNLKILQICKEIQSPKAKVLGSPHKSARTLMMTAIKDSYSDKLRKSVIFLVNKKTGRIAKFAPFDKRLVFEKNYDKIQQKQNGNVTNTDNGQERGMSSEKDKKVKNLTVPVSAETVMSTNEVDL</sequence>
<evidence type="ECO:0000313" key="3">
    <source>
        <dbReference type="Proteomes" id="UP000008068"/>
    </source>
</evidence>
<proteinExistence type="predicted"/>
<dbReference type="PANTHER" id="PTHR31379">
    <property type="entry name" value="F-BOX C PROTEIN-RELATED-RELATED"/>
    <property type="match status" value="1"/>
</dbReference>
<organism evidence="3">
    <name type="scientific">Caenorhabditis brenneri</name>
    <name type="common">Nematode worm</name>
    <dbReference type="NCBI Taxonomy" id="135651"/>
    <lineage>
        <taxon>Eukaryota</taxon>
        <taxon>Metazoa</taxon>
        <taxon>Ecdysozoa</taxon>
        <taxon>Nematoda</taxon>
        <taxon>Chromadorea</taxon>
        <taxon>Rhabditida</taxon>
        <taxon>Rhabditina</taxon>
        <taxon>Rhabditomorpha</taxon>
        <taxon>Rhabditoidea</taxon>
        <taxon>Rhabditidae</taxon>
        <taxon>Peloderinae</taxon>
        <taxon>Caenorhabditis</taxon>
    </lineage>
</organism>
<dbReference type="InterPro" id="IPR021942">
    <property type="entry name" value="DUF3557"/>
</dbReference>
<keyword evidence="3" id="KW-1185">Reference proteome</keyword>
<feature type="region of interest" description="Disordered" evidence="1">
    <location>
        <begin position="337"/>
        <end position="362"/>
    </location>
</feature>
<dbReference type="EMBL" id="GL379979">
    <property type="protein sequence ID" value="EGT39998.1"/>
    <property type="molecule type" value="Genomic_DNA"/>
</dbReference>
<dbReference type="Proteomes" id="UP000008068">
    <property type="component" value="Unassembled WGS sequence"/>
</dbReference>
<name>G0NYA4_CAEBE</name>
<protein>
    <submittedName>
        <fullName evidence="2">Uncharacterized protein</fullName>
    </submittedName>
</protein>
<dbReference type="PANTHER" id="PTHR31379:SF1">
    <property type="entry name" value="F-BOX C PROTEIN-RELATED"/>
    <property type="match status" value="1"/>
</dbReference>
<feature type="compositionally biased region" description="Polar residues" evidence="1">
    <location>
        <begin position="337"/>
        <end position="347"/>
    </location>
</feature>
<evidence type="ECO:0000313" key="2">
    <source>
        <dbReference type="EMBL" id="EGT39998.1"/>
    </source>
</evidence>
<dbReference type="Pfam" id="PF12078">
    <property type="entry name" value="DUF3557"/>
    <property type="match status" value="1"/>
</dbReference>
<accession>G0NYA4</accession>
<dbReference type="InParanoid" id="G0NYA4"/>
<reference evidence="3" key="1">
    <citation type="submission" date="2011-07" db="EMBL/GenBank/DDBJ databases">
        <authorList>
            <consortium name="Caenorhabditis brenneri Sequencing and Analysis Consortium"/>
            <person name="Wilson R.K."/>
        </authorList>
    </citation>
    <scope>NUCLEOTIDE SEQUENCE [LARGE SCALE GENOMIC DNA]</scope>
    <source>
        <strain evidence="3">PB2801</strain>
    </source>
</reference>
<evidence type="ECO:0000256" key="1">
    <source>
        <dbReference type="SAM" id="MobiDB-lite"/>
    </source>
</evidence>
<dbReference type="HOGENOM" id="CLU_726113_0_0_1"/>
<dbReference type="AlphaFoldDB" id="G0NYA4"/>